<dbReference type="InterPro" id="IPR037883">
    <property type="entry name" value="Knr4/Smi1-like_sf"/>
</dbReference>
<accession>A0A1H7WF01</accession>
<reference evidence="3" key="1">
    <citation type="submission" date="2016-10" db="EMBL/GenBank/DDBJ databases">
        <authorList>
            <person name="Varghese N."/>
        </authorList>
    </citation>
    <scope>NUCLEOTIDE SEQUENCE [LARGE SCALE GENOMIC DNA]</scope>
    <source>
        <strain evidence="3">DSM 45096 / BCRC 16803 / CGMCC 4.1857 / CIP 109030 / JCM 12277 / KCTC 19219 / NBRC 100920 / 33214</strain>
    </source>
</reference>
<keyword evidence="3" id="KW-1185">Reference proteome</keyword>
<sequence>MASQVPDLLRPAWTRFSGWLAVNAPASHASLGRIAFAQEIASLESQLGFRLHPELKALLRLHNGTTGEGSAIFLPLHHRLIGTAEILQSHFALLDLGWHDENEDLPWGEDDLNGHIHQWVPFAVPLDGGYAFVDHRPGPSYGHVYEMGIGSGDCDGTLWATSLSSLFAQLADAVEGQAPFRRFAPRLVHDPDQGSTLTWDILPAR</sequence>
<dbReference type="InterPro" id="IPR018958">
    <property type="entry name" value="Knr4/Smi1-like_dom"/>
</dbReference>
<evidence type="ECO:0000313" key="3">
    <source>
        <dbReference type="Proteomes" id="UP000183015"/>
    </source>
</evidence>
<dbReference type="EMBL" id="FOAZ01000020">
    <property type="protein sequence ID" value="SEM20071.1"/>
    <property type="molecule type" value="Genomic_DNA"/>
</dbReference>
<dbReference type="AlphaFoldDB" id="A0A1H7WF01"/>
<evidence type="ECO:0000313" key="2">
    <source>
        <dbReference type="EMBL" id="SEM20071.1"/>
    </source>
</evidence>
<dbReference type="RefSeq" id="WP_082014965.1">
    <property type="nucleotide sequence ID" value="NZ_BBPN01000011.1"/>
</dbReference>
<dbReference type="SMART" id="SM00860">
    <property type="entry name" value="SMI1_KNR4"/>
    <property type="match status" value="1"/>
</dbReference>
<dbReference type="eggNOG" id="ENOG5034BZI">
    <property type="taxonomic scope" value="Bacteria"/>
</dbReference>
<proteinExistence type="predicted"/>
<organism evidence="2 3">
    <name type="scientific">Streptacidiphilus jiangxiensis</name>
    <dbReference type="NCBI Taxonomy" id="235985"/>
    <lineage>
        <taxon>Bacteria</taxon>
        <taxon>Bacillati</taxon>
        <taxon>Actinomycetota</taxon>
        <taxon>Actinomycetes</taxon>
        <taxon>Kitasatosporales</taxon>
        <taxon>Streptomycetaceae</taxon>
        <taxon>Streptacidiphilus</taxon>
    </lineage>
</organism>
<dbReference type="Pfam" id="PF09346">
    <property type="entry name" value="SMI1_KNR4"/>
    <property type="match status" value="1"/>
</dbReference>
<gene>
    <name evidence="2" type="ORF">SAMN05414137_120118</name>
</gene>
<protein>
    <submittedName>
        <fullName evidence="2">Cell wall assembly regulator SMI1</fullName>
    </submittedName>
</protein>
<dbReference type="OrthoDB" id="4563313at2"/>
<feature type="domain" description="Knr4/Smi1-like" evidence="1">
    <location>
        <begin position="34"/>
        <end position="169"/>
    </location>
</feature>
<dbReference type="Proteomes" id="UP000183015">
    <property type="component" value="Unassembled WGS sequence"/>
</dbReference>
<evidence type="ECO:0000259" key="1">
    <source>
        <dbReference type="SMART" id="SM00860"/>
    </source>
</evidence>
<name>A0A1H7WF01_STRJI</name>
<dbReference type="Gene3D" id="3.40.1580.10">
    <property type="entry name" value="SMI1/KNR4-like"/>
    <property type="match status" value="1"/>
</dbReference>
<dbReference type="SUPFAM" id="SSF160631">
    <property type="entry name" value="SMI1/KNR4-like"/>
    <property type="match status" value="1"/>
</dbReference>